<sequence>MPSKAKPSEKSDDEKLLVAVVSLWDSLPPVDNHKLGALLGIKPGTAAVRWHRLKAKLFKDSENNKAGDDVEVEHETVALGNPTGEKRSAENADIEQAVAVFDNRKRGKTGGRKRAAATKGPNEPPAQRKKFDKSIGISLNASTSKLGPGKGRKTNEDKEPLEGLCVFKQENFLCPNKNPRPVTMSTESAEDQRLIAAVFKQIKFAEIILDYEQLAKDLKIKAMHPGKAAGKRWIRYKQRHGLVAERSAKNEVIDEMENCMNVTPKAGNGKKTGKAAKGTNEGKKAASKKRKIVKDEDDNEEEDDDFD</sequence>
<dbReference type="RefSeq" id="XP_037198092.1">
    <property type="nucleotide sequence ID" value="XM_037336726.1"/>
</dbReference>
<feature type="region of interest" description="Disordered" evidence="1">
    <location>
        <begin position="261"/>
        <end position="307"/>
    </location>
</feature>
<dbReference type="OrthoDB" id="3555028at2759"/>
<dbReference type="EMBL" id="JABFCT010000001">
    <property type="protein sequence ID" value="KAF5879148.1"/>
    <property type="molecule type" value="Genomic_DNA"/>
</dbReference>
<dbReference type="GeneID" id="59260418"/>
<proteinExistence type="predicted"/>
<feature type="compositionally biased region" description="Basic residues" evidence="1">
    <location>
        <begin position="105"/>
        <end position="116"/>
    </location>
</feature>
<organism evidence="2 3">
    <name type="scientific">Botrytis fragariae</name>
    <dbReference type="NCBI Taxonomy" id="1964551"/>
    <lineage>
        <taxon>Eukaryota</taxon>
        <taxon>Fungi</taxon>
        <taxon>Dikarya</taxon>
        <taxon>Ascomycota</taxon>
        <taxon>Pezizomycotina</taxon>
        <taxon>Leotiomycetes</taxon>
        <taxon>Helotiales</taxon>
        <taxon>Sclerotiniaceae</taxon>
        <taxon>Botrytis</taxon>
    </lineage>
</organism>
<comment type="caution">
    <text evidence="2">The sequence shown here is derived from an EMBL/GenBank/DDBJ whole genome shotgun (WGS) entry which is preliminary data.</text>
</comment>
<evidence type="ECO:0000313" key="3">
    <source>
        <dbReference type="Proteomes" id="UP000531561"/>
    </source>
</evidence>
<reference evidence="2 3" key="1">
    <citation type="journal article" date="2020" name="Phytopathology">
        <title>A high-quality genome resource of Botrytis fragariae, a new and rapidly spreading fungal pathogen causing strawberry gray mold in the U.S.A.</title>
        <authorList>
            <person name="Wu Y."/>
            <person name="Saski C.A."/>
            <person name="Schnabel G."/>
            <person name="Xiao S."/>
            <person name="Hu M."/>
        </authorList>
    </citation>
    <scope>NUCLEOTIDE SEQUENCE [LARGE SCALE GENOMIC DNA]</scope>
    <source>
        <strain evidence="2 3">BVB16</strain>
    </source>
</reference>
<gene>
    <name evidence="2" type="ORF">Bfra_006352</name>
</gene>
<name>A0A8H6B4R8_9HELO</name>
<dbReference type="Proteomes" id="UP000531561">
    <property type="component" value="Unassembled WGS sequence"/>
</dbReference>
<accession>A0A8H6B4R8</accession>
<feature type="compositionally biased region" description="Low complexity" evidence="1">
    <location>
        <begin position="265"/>
        <end position="279"/>
    </location>
</feature>
<protein>
    <submittedName>
        <fullName evidence="2">Uncharacterized protein</fullName>
    </submittedName>
</protein>
<feature type="compositionally biased region" description="Acidic residues" evidence="1">
    <location>
        <begin position="295"/>
        <end position="307"/>
    </location>
</feature>
<evidence type="ECO:0000256" key="1">
    <source>
        <dbReference type="SAM" id="MobiDB-lite"/>
    </source>
</evidence>
<evidence type="ECO:0000313" key="2">
    <source>
        <dbReference type="EMBL" id="KAF5879148.1"/>
    </source>
</evidence>
<keyword evidence="3" id="KW-1185">Reference proteome</keyword>
<feature type="region of interest" description="Disordered" evidence="1">
    <location>
        <begin position="104"/>
        <end position="134"/>
    </location>
</feature>
<dbReference type="AlphaFoldDB" id="A0A8H6B4R8"/>